<dbReference type="Pfam" id="PF01624">
    <property type="entry name" value="MutS_I"/>
    <property type="match status" value="1"/>
</dbReference>
<dbReference type="Gene3D" id="1.10.1420.10">
    <property type="match status" value="2"/>
</dbReference>
<dbReference type="GO" id="GO:0006298">
    <property type="term" value="P:mismatch repair"/>
    <property type="evidence" value="ECO:0007669"/>
    <property type="project" value="UniProtKB-UniRule"/>
</dbReference>
<dbReference type="GO" id="GO:0005524">
    <property type="term" value="F:ATP binding"/>
    <property type="evidence" value="ECO:0007669"/>
    <property type="project" value="UniProtKB-UniRule"/>
</dbReference>
<dbReference type="FunFam" id="1.10.1420.10:FF:000002">
    <property type="entry name" value="DNA mismatch repair protein MutS"/>
    <property type="match status" value="1"/>
</dbReference>
<dbReference type="PROSITE" id="PS00486">
    <property type="entry name" value="DNA_MISMATCH_REPAIR_2"/>
    <property type="match status" value="1"/>
</dbReference>
<dbReference type="Pfam" id="PF05190">
    <property type="entry name" value="MutS_IV"/>
    <property type="match status" value="1"/>
</dbReference>
<evidence type="ECO:0000256" key="10">
    <source>
        <dbReference type="RuleBase" id="RU003756"/>
    </source>
</evidence>
<dbReference type="SMART" id="SM00534">
    <property type="entry name" value="MUTSac"/>
    <property type="match status" value="1"/>
</dbReference>
<dbReference type="InterPro" id="IPR007696">
    <property type="entry name" value="DNA_mismatch_repair_MutS_core"/>
</dbReference>
<dbReference type="InterPro" id="IPR016151">
    <property type="entry name" value="DNA_mismatch_repair_MutS_N"/>
</dbReference>
<dbReference type="HAMAP" id="MF_00096">
    <property type="entry name" value="MutS"/>
    <property type="match status" value="1"/>
</dbReference>
<evidence type="ECO:0000256" key="2">
    <source>
        <dbReference type="ARBA" id="ARBA00021982"/>
    </source>
</evidence>
<feature type="binding site" evidence="9">
    <location>
        <begin position="627"/>
        <end position="634"/>
    </location>
    <ligand>
        <name>ATP</name>
        <dbReference type="ChEBI" id="CHEBI:30616"/>
    </ligand>
</feature>
<dbReference type="InterPro" id="IPR017261">
    <property type="entry name" value="DNA_mismatch_repair_MutS/MSH"/>
</dbReference>
<feature type="domain" description="DNA mismatch repair proteins mutS family" evidence="11">
    <location>
        <begin position="701"/>
        <end position="717"/>
    </location>
</feature>
<evidence type="ECO:0000256" key="9">
    <source>
        <dbReference type="HAMAP-Rule" id="MF_00096"/>
    </source>
</evidence>
<evidence type="ECO:0000256" key="5">
    <source>
        <dbReference type="ARBA" id="ARBA00022840"/>
    </source>
</evidence>
<dbReference type="Gene3D" id="6.10.140.430">
    <property type="match status" value="1"/>
</dbReference>
<organism evidence="12 13">
    <name type="scientific">Acinetobacter wuhouensis</name>
    <dbReference type="NCBI Taxonomy" id="1879050"/>
    <lineage>
        <taxon>Bacteria</taxon>
        <taxon>Pseudomonadati</taxon>
        <taxon>Pseudomonadota</taxon>
        <taxon>Gammaproteobacteria</taxon>
        <taxon>Moraxellales</taxon>
        <taxon>Moraxellaceae</taxon>
        <taxon>Acinetobacter</taxon>
    </lineage>
</organism>
<dbReference type="PANTHER" id="PTHR11361:SF34">
    <property type="entry name" value="DNA MISMATCH REPAIR PROTEIN MSH1, MITOCHONDRIAL"/>
    <property type="match status" value="1"/>
</dbReference>
<dbReference type="Gene3D" id="3.40.1170.10">
    <property type="entry name" value="DNA repair protein MutS, domain I"/>
    <property type="match status" value="1"/>
</dbReference>
<proteinExistence type="inferred from homology"/>
<dbReference type="InterPro" id="IPR007860">
    <property type="entry name" value="DNA_mmatch_repair_MutS_con_dom"/>
</dbReference>
<evidence type="ECO:0000256" key="3">
    <source>
        <dbReference type="ARBA" id="ARBA00022741"/>
    </source>
</evidence>
<dbReference type="Gene3D" id="3.30.420.110">
    <property type="entry name" value="MutS, connector domain"/>
    <property type="match status" value="1"/>
</dbReference>
<evidence type="ECO:0000256" key="8">
    <source>
        <dbReference type="ARBA" id="ARBA00024647"/>
    </source>
</evidence>
<dbReference type="NCBIfam" id="NF003810">
    <property type="entry name" value="PRK05399.1"/>
    <property type="match status" value="1"/>
</dbReference>
<protein>
    <recommendedName>
        <fullName evidence="2 9">DNA mismatch repair protein MutS</fullName>
    </recommendedName>
</protein>
<dbReference type="GO" id="GO:0005829">
    <property type="term" value="C:cytosol"/>
    <property type="evidence" value="ECO:0007669"/>
    <property type="project" value="TreeGrafter"/>
</dbReference>
<dbReference type="SUPFAM" id="SSF52540">
    <property type="entry name" value="P-loop containing nucleoside triphosphate hydrolases"/>
    <property type="match status" value="1"/>
</dbReference>
<dbReference type="InterPro" id="IPR007861">
    <property type="entry name" value="DNA_mismatch_repair_MutS_clamp"/>
</dbReference>
<dbReference type="SUPFAM" id="SSF55271">
    <property type="entry name" value="DNA repair protein MutS, domain I"/>
    <property type="match status" value="1"/>
</dbReference>
<dbReference type="AlphaFoldDB" id="A0A3G2T403"/>
<dbReference type="InterPro" id="IPR005748">
    <property type="entry name" value="DNA_mismatch_repair_MutS"/>
</dbReference>
<keyword evidence="4 9" id="KW-0227">DNA damage</keyword>
<keyword evidence="3 9" id="KW-0547">Nucleotide-binding</keyword>
<dbReference type="Pfam" id="PF05188">
    <property type="entry name" value="MutS_II"/>
    <property type="match status" value="1"/>
</dbReference>
<keyword evidence="5 9" id="KW-0067">ATP-binding</keyword>
<dbReference type="InterPro" id="IPR027417">
    <property type="entry name" value="P-loop_NTPase"/>
</dbReference>
<dbReference type="InterPro" id="IPR007695">
    <property type="entry name" value="DNA_mismatch_repair_MutS-lik_N"/>
</dbReference>
<accession>A0A3G2T403</accession>
<evidence type="ECO:0000256" key="7">
    <source>
        <dbReference type="ARBA" id="ARBA00023204"/>
    </source>
</evidence>
<gene>
    <name evidence="9 12" type="primary">mutS</name>
    <name evidence="12" type="ORF">CDG68_15440</name>
</gene>
<keyword evidence="7 9" id="KW-0234">DNA repair</keyword>
<dbReference type="Pfam" id="PF00488">
    <property type="entry name" value="MutS_V"/>
    <property type="match status" value="1"/>
</dbReference>
<evidence type="ECO:0000313" key="13">
    <source>
        <dbReference type="Proteomes" id="UP000279962"/>
    </source>
</evidence>
<dbReference type="Pfam" id="PF05192">
    <property type="entry name" value="MutS_III"/>
    <property type="match status" value="1"/>
</dbReference>
<evidence type="ECO:0000256" key="1">
    <source>
        <dbReference type="ARBA" id="ARBA00006271"/>
    </source>
</evidence>
<dbReference type="FunFam" id="3.40.1170.10:FF:000001">
    <property type="entry name" value="DNA mismatch repair protein MutS"/>
    <property type="match status" value="1"/>
</dbReference>
<evidence type="ECO:0000259" key="11">
    <source>
        <dbReference type="PROSITE" id="PS00486"/>
    </source>
</evidence>
<evidence type="ECO:0000256" key="6">
    <source>
        <dbReference type="ARBA" id="ARBA00023125"/>
    </source>
</evidence>
<comment type="similarity">
    <text evidence="1 9 10">Belongs to the DNA mismatch repair MutS family.</text>
</comment>
<dbReference type="GO" id="GO:0140664">
    <property type="term" value="F:ATP-dependent DNA damage sensor activity"/>
    <property type="evidence" value="ECO:0007669"/>
    <property type="project" value="InterPro"/>
</dbReference>
<dbReference type="PIRSF" id="PIRSF037677">
    <property type="entry name" value="DNA_mis_repair_Msh6"/>
    <property type="match status" value="1"/>
</dbReference>
<dbReference type="SMART" id="SM00533">
    <property type="entry name" value="MUTSd"/>
    <property type="match status" value="1"/>
</dbReference>
<dbReference type="NCBIfam" id="TIGR01070">
    <property type="entry name" value="mutS1"/>
    <property type="match status" value="1"/>
</dbReference>
<dbReference type="InterPro" id="IPR000432">
    <property type="entry name" value="DNA_mismatch_repair_MutS_C"/>
</dbReference>
<dbReference type="GO" id="GO:0030983">
    <property type="term" value="F:mismatched DNA binding"/>
    <property type="evidence" value="ECO:0007669"/>
    <property type="project" value="InterPro"/>
</dbReference>
<reference evidence="12 13" key="1">
    <citation type="submission" date="2018-10" db="EMBL/GenBank/DDBJ databases">
        <title>The complete genome of Acinetobacter wuhouensis strain WCHAW010062.</title>
        <authorList>
            <person name="Hu Y."/>
            <person name="Long H."/>
            <person name="Feng Y."/>
            <person name="Zong Z."/>
        </authorList>
    </citation>
    <scope>NUCLEOTIDE SEQUENCE [LARGE SCALE GENOMIC DNA]</scope>
    <source>
        <strain evidence="12 13">WCHAW010062</strain>
    </source>
</reference>
<evidence type="ECO:0000256" key="4">
    <source>
        <dbReference type="ARBA" id="ARBA00022763"/>
    </source>
</evidence>
<dbReference type="Proteomes" id="UP000279962">
    <property type="component" value="Chromosome"/>
</dbReference>
<dbReference type="SUPFAM" id="SSF53150">
    <property type="entry name" value="DNA repair protein MutS, domain II"/>
    <property type="match status" value="1"/>
</dbReference>
<comment type="function">
    <text evidence="8 9">This protein is involved in the repair of mismatches in DNA. It is possible that it carries out the mismatch recognition step. This protein has a weak ATPase activity.</text>
</comment>
<name>A0A3G2T403_9GAMM</name>
<sequence>MSINELTTDLSNHTPMMQQYLKVKMQHPHSLMFYRMGDFYELFFDDAKKAAKLLGITLTHRGKANGNPIPMAGVPFHAAEGYLARLVKKGETVVICEQIGEVTGKGPVERGVVRIITPGTLTDDALLTATQTSNLVALCFQQNQIGIALLDLSAGIFKVQQQEFKSEQLAIELARLMPSEILVDEDIVDPNIIEQIKKQIECPITKRPNVDFNLNNAQKTLCDQFAVSTLSGFGIDHLPLAKAAAAALIHYAKETQKTALPHIRSIKLEQSSDFIALDPVTRRNLEIIDPLFEHGTSLFGLINDCQTAMGGRLLARTLMQPLRDTQILDARLDAIDTLLKGYHESPVRLVLKEIGDIERVLSRVALGSARPRDLVQLRQACAQIPFLRHALQPILSSTQSQLITQLNEELGDFNGLHQRLMSAIVEHPPVLLRDGNVIAEGFDDELDELRKIRDHAGQFLIDLEIKERESTGINTLKIGYNRVSGYYIELTRAQAEQAPDHYIRRQTLKNAERYITPELKSFEDKVLSSESRALAREKLLFEMLLDELRADIANLQMMSASIAHIDLLANFSHQARLNNWNRPEYSPEIGIKISAGRHPVVESLSKTPYTPNDTLLDFNHRMAIITGPNMGGKSTFMRQTALISLLAYCGSFVPAKAAKLGPIDRIFTRIGSADDLSTGKSTFMVEMTETSQILHHATNQSLVLMDEVGRGTSTYDGLSLAWACVLDLTKRIKCLCLFATHYFELTELSKEVAIDNYHVTAKELNGNLILLHKVQQGPASQSHGLQVAKLAGIPAGVIKEAQKRLKILEKQQQQQLQTVVQNDLFAEVENAITPSTEPEIFEHVIEVEKIVEVVKPSPALEALQQLDVDDLTPRQALEQLYQLKQMLKNG</sequence>
<dbReference type="Gene3D" id="3.40.50.300">
    <property type="entry name" value="P-loop containing nucleotide triphosphate hydrolases"/>
    <property type="match status" value="1"/>
</dbReference>
<evidence type="ECO:0000313" key="12">
    <source>
        <dbReference type="EMBL" id="AYO54958.1"/>
    </source>
</evidence>
<dbReference type="PANTHER" id="PTHR11361">
    <property type="entry name" value="DNA MISMATCH REPAIR PROTEIN MUTS FAMILY MEMBER"/>
    <property type="match status" value="1"/>
</dbReference>
<dbReference type="RefSeq" id="WP_087553792.1">
    <property type="nucleotide sequence ID" value="NZ_CP033133.1"/>
</dbReference>
<dbReference type="GO" id="GO:0003684">
    <property type="term" value="F:damaged DNA binding"/>
    <property type="evidence" value="ECO:0007669"/>
    <property type="project" value="UniProtKB-UniRule"/>
</dbReference>
<dbReference type="InterPro" id="IPR036678">
    <property type="entry name" value="MutS_con_dom_sf"/>
</dbReference>
<dbReference type="InterPro" id="IPR036187">
    <property type="entry name" value="DNA_mismatch_repair_MutS_sf"/>
</dbReference>
<dbReference type="EMBL" id="CP033133">
    <property type="protein sequence ID" value="AYO54958.1"/>
    <property type="molecule type" value="Genomic_DNA"/>
</dbReference>
<dbReference type="SUPFAM" id="SSF48334">
    <property type="entry name" value="DNA repair protein MutS, domain III"/>
    <property type="match status" value="1"/>
</dbReference>
<keyword evidence="6 9" id="KW-0238">DNA-binding</keyword>
<dbReference type="InterPro" id="IPR045076">
    <property type="entry name" value="MutS"/>
</dbReference>